<evidence type="ECO:0000313" key="15">
    <source>
        <dbReference type="Proteomes" id="UP000005220"/>
    </source>
</evidence>
<dbReference type="GO" id="GO:0000950">
    <property type="term" value="P:branched-chain amino acid catabolic process to alcohol via Ehrlich pathway"/>
    <property type="evidence" value="ECO:0007669"/>
    <property type="project" value="EnsemblFungi"/>
</dbReference>
<evidence type="ECO:0000256" key="4">
    <source>
        <dbReference type="ARBA" id="ARBA00022793"/>
    </source>
</evidence>
<name>H2AVX4_KAZAF</name>
<dbReference type="PANTHER" id="PTHR43452:SF3">
    <property type="entry name" value="TRANSAMINATED AMINO ACID DECARBOXYLASE"/>
    <property type="match status" value="1"/>
</dbReference>
<evidence type="ECO:0000313" key="14">
    <source>
        <dbReference type="EMBL" id="CCF58524.1"/>
    </source>
</evidence>
<evidence type="ECO:0000256" key="9">
    <source>
        <dbReference type="PIRSR" id="PIRSR036565-2"/>
    </source>
</evidence>
<dbReference type="GO" id="GO:0000949">
    <property type="term" value="P:aromatic amino acid family catabolic process to alcohol via Ehrlich pathway"/>
    <property type="evidence" value="ECO:0007669"/>
    <property type="project" value="EnsemblFungi"/>
</dbReference>
<dbReference type="STRING" id="1071382.H2AVX4"/>
<evidence type="ECO:0000259" key="11">
    <source>
        <dbReference type="Pfam" id="PF00205"/>
    </source>
</evidence>
<comment type="cofactor">
    <cofactor evidence="9">
        <name>Mg(2+)</name>
        <dbReference type="ChEBI" id="CHEBI:18420"/>
    </cofactor>
    <text evidence="9">Binds 1 Mg(2+) per subunit.</text>
</comment>
<dbReference type="Gene3D" id="3.40.50.1220">
    <property type="entry name" value="TPP-binding domain"/>
    <property type="match status" value="1"/>
</dbReference>
<comment type="cofactor">
    <cofactor evidence="1">
        <name>thiamine diphosphate</name>
        <dbReference type="ChEBI" id="CHEBI:58937"/>
    </cofactor>
</comment>
<dbReference type="GO" id="GO:0030976">
    <property type="term" value="F:thiamine pyrophosphate binding"/>
    <property type="evidence" value="ECO:0007669"/>
    <property type="project" value="InterPro"/>
</dbReference>
<feature type="binding site" evidence="8">
    <location>
        <position position="196"/>
    </location>
    <ligand>
        <name>pyruvate</name>
        <dbReference type="ChEBI" id="CHEBI:15361"/>
        <label>2</label>
        <note>allosteric activator</note>
    </ligand>
</feature>
<evidence type="ECO:0000256" key="7">
    <source>
        <dbReference type="ARBA" id="ARBA00023239"/>
    </source>
</evidence>
<dbReference type="HOGENOM" id="CLU_013748_0_2_1"/>
<evidence type="ECO:0000256" key="2">
    <source>
        <dbReference type="ARBA" id="ARBA00007812"/>
    </source>
</evidence>
<feature type="binding site" evidence="8">
    <location>
        <position position="145"/>
    </location>
    <ligand>
        <name>pyruvate</name>
        <dbReference type="ChEBI" id="CHEBI:15361"/>
        <label>1</label>
        <note>substrate; ligand shared between two neighboring subunits</note>
    </ligand>
</feature>
<feature type="binding site" evidence="8">
    <location>
        <position position="545"/>
    </location>
    <ligand>
        <name>pyruvate</name>
        <dbReference type="ChEBI" id="CHEBI:15361"/>
        <label>1</label>
        <note>substrate; ligand shared between two neighboring subunits</note>
    </ligand>
</feature>
<dbReference type="Proteomes" id="UP000005220">
    <property type="component" value="Chromosome 5"/>
</dbReference>
<dbReference type="AlphaFoldDB" id="H2AVX4"/>
<dbReference type="InParanoid" id="H2AVX4"/>
<proteinExistence type="inferred from homology"/>
<feature type="binding site" evidence="9">
    <location>
        <position position="541"/>
    </location>
    <ligand>
        <name>Mg(2+)</name>
        <dbReference type="ChEBI" id="CHEBI:18420"/>
    </ligand>
</feature>
<keyword evidence="3 9" id="KW-0479">Metal-binding</keyword>
<evidence type="ECO:0000256" key="6">
    <source>
        <dbReference type="ARBA" id="ARBA00023052"/>
    </source>
</evidence>
<keyword evidence="15" id="KW-1185">Reference proteome</keyword>
<dbReference type="GeneID" id="13883340"/>
<sequence length="635" mass="72358">MAPVTLHTDSVPYSFQYKSIAKDQIRFGEYIFQRILSCGTKSVFGVPGDFNLPLLEYLYDDSIINQGLRWIGTCNELNAAYAADGYSRYSQGIGCLITTYGVGELSAMNGIAGAFAENVKLLHIVGVARSIDSQHDDFKQRNLHHLVPQLNDSNFSGPNHKIYYEMVKDRISCSTEYLENIDTACDQVDKVIMDIYRYSKPGYIFVPCDFVNMMVDTKNLLQRPKITFQDCILQDDKLNQIDQITNLILDQIYSSKSPAIIGDVLTDRYHGNKLLNEFITLTKIWNFTTFNGKSIINEQNPYYMGLYNGNEGAETVIDRFLKCDLIINVGIDINEINHGHYTFSYRQNAKLIEMHPTYIRLYDTGSHEETLFKGINFIHVLKRMLIKIDIKRFDFDYDPSVTKFDPTIELKFPSADPDSNKITQNFLAQNVPDYLNDGDVLVVETGAFQFATRDFLLPDQLKYITQGFYLSIGTALPAALGVGIAMQDYPRCHLYGKIPETYNPRLILMEGDGAAQMTVQELSSFIRYNIPIEIILLNNDGYTIERAILGPTRSYNDIMAWNWTKIFEALGDFDNKATVNTTIKSPSKLLNKFKQLKNETERNKIEFIEVILGVLDYPEQLKSMVEAAKVKKPKA</sequence>
<dbReference type="InterPro" id="IPR047213">
    <property type="entry name" value="TPP_PYR_PDC_IPDC-like"/>
</dbReference>
<dbReference type="eggNOG" id="KOG1184">
    <property type="taxonomic scope" value="Eukaryota"/>
</dbReference>
<evidence type="ECO:0000256" key="5">
    <source>
        <dbReference type="ARBA" id="ARBA00022842"/>
    </source>
</evidence>
<feature type="domain" description="Thiamine pyrophosphate enzyme N-terminal TPP-binding" evidence="13">
    <location>
        <begin position="26"/>
        <end position="139"/>
    </location>
</feature>
<dbReference type="FunCoup" id="H2AVX4">
    <property type="interactions" value="70"/>
</dbReference>
<dbReference type="GO" id="GO:0000287">
    <property type="term" value="F:magnesium ion binding"/>
    <property type="evidence" value="ECO:0007669"/>
    <property type="project" value="InterPro"/>
</dbReference>
<dbReference type="FunFam" id="3.40.50.970:FF:000019">
    <property type="entry name" value="Pyruvate decarboxylase isozyme"/>
    <property type="match status" value="1"/>
</dbReference>
<dbReference type="InterPro" id="IPR012001">
    <property type="entry name" value="Thiamin_PyroP_enz_TPP-bd_dom"/>
</dbReference>
<dbReference type="InterPro" id="IPR012000">
    <property type="entry name" value="Thiamin_PyroP_enz_cen_dom"/>
</dbReference>
<dbReference type="EMBL" id="HE650825">
    <property type="protein sequence ID" value="CCF58524.1"/>
    <property type="molecule type" value="Genomic_DNA"/>
</dbReference>
<dbReference type="CDD" id="cd07038">
    <property type="entry name" value="TPP_PYR_PDC_IPDC_like"/>
    <property type="match status" value="1"/>
</dbReference>
<dbReference type="GO" id="GO:0005829">
    <property type="term" value="C:cytosol"/>
    <property type="evidence" value="ECO:0007669"/>
    <property type="project" value="TreeGrafter"/>
</dbReference>
<dbReference type="InterPro" id="IPR047214">
    <property type="entry name" value="TPP_PDC_IPDC"/>
</dbReference>
<dbReference type="PANTHER" id="PTHR43452">
    <property type="entry name" value="PYRUVATE DECARBOXYLASE"/>
    <property type="match status" value="1"/>
</dbReference>
<dbReference type="GO" id="GO:0005634">
    <property type="term" value="C:nucleus"/>
    <property type="evidence" value="ECO:0007669"/>
    <property type="project" value="TreeGrafter"/>
</dbReference>
<dbReference type="OrthoDB" id="308383at2759"/>
<dbReference type="Pfam" id="PF02775">
    <property type="entry name" value="TPP_enzyme_C"/>
    <property type="match status" value="1"/>
</dbReference>
<evidence type="ECO:0000256" key="8">
    <source>
        <dbReference type="PIRSR" id="PIRSR036565-1"/>
    </source>
</evidence>
<evidence type="ECO:0000256" key="10">
    <source>
        <dbReference type="RuleBase" id="RU362132"/>
    </source>
</evidence>
<feature type="binding site" evidence="9">
    <location>
        <position position="512"/>
    </location>
    <ligand>
        <name>Mg(2+)</name>
        <dbReference type="ChEBI" id="CHEBI:18420"/>
    </ligand>
</feature>
<feature type="binding site" evidence="8">
    <location>
        <position position="49"/>
    </location>
    <ligand>
        <name>pyruvate</name>
        <dbReference type="ChEBI" id="CHEBI:15361"/>
        <label>1</label>
        <note>substrate; ligand shared between two neighboring subunits</note>
    </ligand>
</feature>
<dbReference type="Pfam" id="PF02776">
    <property type="entry name" value="TPP_enzyme_N"/>
    <property type="match status" value="1"/>
</dbReference>
<keyword evidence="4" id="KW-0210">Decarboxylase</keyword>
<dbReference type="GO" id="GO:0006569">
    <property type="term" value="P:L-tryptophan catabolic process"/>
    <property type="evidence" value="ECO:0007669"/>
    <property type="project" value="EnsemblFungi"/>
</dbReference>
<dbReference type="GO" id="GO:0006552">
    <property type="term" value="P:L-leucine catabolic process"/>
    <property type="evidence" value="ECO:0007669"/>
    <property type="project" value="EnsemblFungi"/>
</dbReference>
<dbReference type="CDD" id="cd02005">
    <property type="entry name" value="TPP_PDC_IPDC"/>
    <property type="match status" value="1"/>
</dbReference>
<comment type="similarity">
    <text evidence="2 10">Belongs to the TPP enzyme family.</text>
</comment>
<dbReference type="GO" id="GO:0004737">
    <property type="term" value="F:pyruvate decarboxylase activity"/>
    <property type="evidence" value="ECO:0007669"/>
    <property type="project" value="TreeGrafter"/>
</dbReference>
<evidence type="ECO:0000256" key="1">
    <source>
        <dbReference type="ARBA" id="ARBA00001964"/>
    </source>
</evidence>
<dbReference type="SUPFAM" id="SSF52518">
    <property type="entry name" value="Thiamin diphosphate-binding fold (THDP-binding)"/>
    <property type="match status" value="2"/>
</dbReference>
<keyword evidence="5 9" id="KW-0460">Magnesium</keyword>
<dbReference type="InterPro" id="IPR012110">
    <property type="entry name" value="PDC/IPDC-like"/>
</dbReference>
<accession>H2AVX4</accession>
<dbReference type="RefSeq" id="XP_003957659.1">
    <property type="nucleotide sequence ID" value="XM_003957610.1"/>
</dbReference>
<keyword evidence="6 10" id="KW-0786">Thiamine pyrophosphate</keyword>
<dbReference type="GO" id="GO:0006559">
    <property type="term" value="P:L-phenylalanine catabolic process"/>
    <property type="evidence" value="ECO:0007669"/>
    <property type="project" value="EnsemblFungi"/>
</dbReference>
<dbReference type="PIRSF" id="PIRSF036565">
    <property type="entry name" value="Pyruvt_ip_decrb"/>
    <property type="match status" value="1"/>
</dbReference>
<dbReference type="InterPro" id="IPR029061">
    <property type="entry name" value="THDP-binding"/>
</dbReference>
<dbReference type="KEGG" id="kaf:KAFR_0E03730"/>
<dbReference type="InterPro" id="IPR029035">
    <property type="entry name" value="DHS-like_NAD/FAD-binding_dom"/>
</dbReference>
<feature type="domain" description="Thiamine pyrophosphate enzyme TPP-binding" evidence="12">
    <location>
        <begin position="445"/>
        <end position="597"/>
    </location>
</feature>
<protein>
    <recommendedName>
        <fullName evidence="16">Pyruvate decarboxylase</fullName>
    </recommendedName>
</protein>
<dbReference type="InterPro" id="IPR011766">
    <property type="entry name" value="TPP_enzyme_TPP-bd"/>
</dbReference>
<dbReference type="FunFam" id="3.40.50.970:FF:000024">
    <property type="entry name" value="Pyruvate decarboxylase isozyme"/>
    <property type="match status" value="1"/>
</dbReference>
<dbReference type="GO" id="GO:0050177">
    <property type="term" value="F:phenylpyruvate decarboxylase activity"/>
    <property type="evidence" value="ECO:0007669"/>
    <property type="project" value="EnsemblFungi"/>
</dbReference>
<reference evidence="14 15" key="1">
    <citation type="journal article" date="2011" name="Proc. Natl. Acad. Sci. U.S.A.">
        <title>Evolutionary erosion of yeast sex chromosomes by mating-type switching accidents.</title>
        <authorList>
            <person name="Gordon J.L."/>
            <person name="Armisen D."/>
            <person name="Proux-Wera E."/>
            <person name="Oheigeartaigh S.S."/>
            <person name="Byrne K.P."/>
            <person name="Wolfe K.H."/>
        </authorList>
    </citation>
    <scope>NUCLEOTIDE SEQUENCE [LARGE SCALE GENOMIC DNA]</scope>
    <source>
        <strain evidence="15">ATCC 22294 / BCRC 22015 / CBS 2517 / CECT 1963 / NBRC 1671 / NRRL Y-8276</strain>
    </source>
</reference>
<dbReference type="Pfam" id="PF00205">
    <property type="entry name" value="TPP_enzyme_M"/>
    <property type="match status" value="1"/>
</dbReference>
<evidence type="ECO:0008006" key="16">
    <source>
        <dbReference type="Google" id="ProtNLM"/>
    </source>
</evidence>
<keyword evidence="7" id="KW-0456">Lyase</keyword>
<dbReference type="GO" id="GO:0000951">
    <property type="term" value="P:L-methionine catabolic process to 3-methylthiopropanol"/>
    <property type="evidence" value="ECO:0007669"/>
    <property type="project" value="EnsemblFungi"/>
</dbReference>
<dbReference type="Gene3D" id="3.40.50.970">
    <property type="match status" value="2"/>
</dbReference>
<dbReference type="SUPFAM" id="SSF52467">
    <property type="entry name" value="DHS-like NAD/FAD-binding domain"/>
    <property type="match status" value="1"/>
</dbReference>
<organism evidence="14 15">
    <name type="scientific">Kazachstania africana (strain ATCC 22294 / BCRC 22015 / CBS 2517 / CECT 1963 / NBRC 1671 / NRRL Y-8276)</name>
    <name type="common">Yeast</name>
    <name type="synonym">Kluyveromyces africanus</name>
    <dbReference type="NCBI Taxonomy" id="1071382"/>
    <lineage>
        <taxon>Eukaryota</taxon>
        <taxon>Fungi</taxon>
        <taxon>Dikarya</taxon>
        <taxon>Ascomycota</taxon>
        <taxon>Saccharomycotina</taxon>
        <taxon>Saccharomycetes</taxon>
        <taxon>Saccharomycetales</taxon>
        <taxon>Saccharomycetaceae</taxon>
        <taxon>Kazachstania</taxon>
    </lineage>
</organism>
<gene>
    <name evidence="14" type="primary">KAFR0E03730</name>
    <name evidence="14" type="ORF">KAFR_0E03730</name>
</gene>
<feature type="binding site" evidence="9">
    <location>
        <position position="539"/>
    </location>
    <ligand>
        <name>Mg(2+)</name>
        <dbReference type="ChEBI" id="CHEBI:18420"/>
    </ligand>
</feature>
<evidence type="ECO:0000259" key="13">
    <source>
        <dbReference type="Pfam" id="PF02776"/>
    </source>
</evidence>
<feature type="domain" description="Thiamine pyrophosphate enzyme central" evidence="11">
    <location>
        <begin position="248"/>
        <end position="362"/>
    </location>
</feature>
<evidence type="ECO:0000259" key="12">
    <source>
        <dbReference type="Pfam" id="PF02775"/>
    </source>
</evidence>
<evidence type="ECO:0000256" key="3">
    <source>
        <dbReference type="ARBA" id="ARBA00022723"/>
    </source>
</evidence>